<comment type="caution">
    <text evidence="11">The sequence shown here is derived from an EMBL/GenBank/DDBJ whole genome shotgun (WGS) entry which is preliminary data.</text>
</comment>
<dbReference type="Gene3D" id="1.20.5.420">
    <property type="entry name" value="Immunoglobulin FC, subunit C"/>
    <property type="match status" value="1"/>
</dbReference>
<keyword evidence="7" id="KW-0961">Cell wall biogenesis/degradation</keyword>
<gene>
    <name evidence="11" type="ORF">SNEC2469_LOCUS1346</name>
</gene>
<dbReference type="Proteomes" id="UP000601435">
    <property type="component" value="Unassembled WGS sequence"/>
</dbReference>
<evidence type="ECO:0000256" key="4">
    <source>
        <dbReference type="ARBA" id="ARBA00022801"/>
    </source>
</evidence>
<dbReference type="InterPro" id="IPR008979">
    <property type="entry name" value="Galactose-bd-like_sf"/>
</dbReference>
<evidence type="ECO:0000259" key="10">
    <source>
        <dbReference type="PROSITE" id="PS50022"/>
    </source>
</evidence>
<proteinExistence type="inferred from homology"/>
<keyword evidence="8" id="KW-0624">Polysaccharide degradation</keyword>
<feature type="compositionally biased region" description="Low complexity" evidence="9">
    <location>
        <begin position="605"/>
        <end position="642"/>
    </location>
</feature>
<dbReference type="PANTHER" id="PTHR31983">
    <property type="entry name" value="ENDO-1,3(4)-BETA-GLUCANASE 1"/>
    <property type="match status" value="1"/>
</dbReference>
<name>A0A812J3A7_9DINO</name>
<evidence type="ECO:0000313" key="12">
    <source>
        <dbReference type="Proteomes" id="UP000601435"/>
    </source>
</evidence>
<dbReference type="GO" id="GO:0052861">
    <property type="term" value="F:endo-1,3(4)-beta-glucanase activity"/>
    <property type="evidence" value="ECO:0007669"/>
    <property type="project" value="InterPro"/>
</dbReference>
<dbReference type="Gene3D" id="2.60.120.260">
    <property type="entry name" value="Galactose-binding domain-like"/>
    <property type="match status" value="4"/>
</dbReference>
<comment type="catalytic activity">
    <reaction evidence="1">
        <text>Hydrolysis of (1-&gt;3)-beta-D-glucosidic linkages in (1-&gt;3)-beta-D-glucans.</text>
        <dbReference type="EC" id="3.2.1.39"/>
    </reaction>
</comment>
<dbReference type="GO" id="GO:0042973">
    <property type="term" value="F:glucan endo-1,3-beta-D-glucosidase activity"/>
    <property type="evidence" value="ECO:0007669"/>
    <property type="project" value="UniProtKB-EC"/>
</dbReference>
<evidence type="ECO:0000256" key="6">
    <source>
        <dbReference type="ARBA" id="ARBA00023295"/>
    </source>
</evidence>
<dbReference type="PROSITE" id="PS52008">
    <property type="entry name" value="GH81"/>
    <property type="match status" value="1"/>
</dbReference>
<dbReference type="PANTHER" id="PTHR31983:SF0">
    <property type="entry name" value="GLUCAN ENDO-1,3-BETA-D-GLUCOSIDASE 2"/>
    <property type="match status" value="1"/>
</dbReference>
<evidence type="ECO:0000313" key="11">
    <source>
        <dbReference type="EMBL" id="CAE7196444.1"/>
    </source>
</evidence>
<dbReference type="PROSITE" id="PS50022">
    <property type="entry name" value="FA58C_3"/>
    <property type="match status" value="3"/>
</dbReference>
<feature type="region of interest" description="Disordered" evidence="9">
    <location>
        <begin position="604"/>
        <end position="643"/>
    </location>
</feature>
<keyword evidence="5" id="KW-0119">Carbohydrate metabolism</keyword>
<dbReference type="AlphaFoldDB" id="A0A812J3A7"/>
<dbReference type="Pfam" id="PF17652">
    <property type="entry name" value="Glyco_hydro81C"/>
    <property type="match status" value="1"/>
</dbReference>
<dbReference type="InterPro" id="IPR040720">
    <property type="entry name" value="GH81_C"/>
</dbReference>
<evidence type="ECO:0000256" key="7">
    <source>
        <dbReference type="ARBA" id="ARBA00023316"/>
    </source>
</evidence>
<dbReference type="EC" id="3.2.1.39" evidence="3"/>
<evidence type="ECO:0000256" key="9">
    <source>
        <dbReference type="SAM" id="MobiDB-lite"/>
    </source>
</evidence>
<keyword evidence="12" id="KW-1185">Reference proteome</keyword>
<dbReference type="OrthoDB" id="4473401at2759"/>
<feature type="domain" description="F5/8 type C" evidence="10">
    <location>
        <begin position="312"/>
        <end position="403"/>
    </location>
</feature>
<accession>A0A812J3A7</accession>
<feature type="domain" description="F5/8 type C" evidence="10">
    <location>
        <begin position="635"/>
        <end position="771"/>
    </location>
</feature>
<reference evidence="11" key="1">
    <citation type="submission" date="2021-02" db="EMBL/GenBank/DDBJ databases">
        <authorList>
            <person name="Dougan E. K."/>
            <person name="Rhodes N."/>
            <person name="Thang M."/>
            <person name="Chan C."/>
        </authorList>
    </citation>
    <scope>NUCLEOTIDE SEQUENCE</scope>
</reference>
<evidence type="ECO:0000256" key="2">
    <source>
        <dbReference type="ARBA" id="ARBA00010730"/>
    </source>
</evidence>
<keyword evidence="6" id="KW-0326">Glycosidase</keyword>
<dbReference type="GO" id="GO:0000272">
    <property type="term" value="P:polysaccharide catabolic process"/>
    <property type="evidence" value="ECO:0007669"/>
    <property type="project" value="UniProtKB-KW"/>
</dbReference>
<evidence type="ECO:0000256" key="1">
    <source>
        <dbReference type="ARBA" id="ARBA00000382"/>
    </source>
</evidence>
<organism evidence="11 12">
    <name type="scientific">Symbiodinium necroappetens</name>
    <dbReference type="NCBI Taxonomy" id="1628268"/>
    <lineage>
        <taxon>Eukaryota</taxon>
        <taxon>Sar</taxon>
        <taxon>Alveolata</taxon>
        <taxon>Dinophyceae</taxon>
        <taxon>Suessiales</taxon>
        <taxon>Symbiodiniaceae</taxon>
        <taxon>Symbiodinium</taxon>
    </lineage>
</organism>
<feature type="compositionally biased region" description="Low complexity" evidence="9">
    <location>
        <begin position="771"/>
        <end position="829"/>
    </location>
</feature>
<comment type="similarity">
    <text evidence="2">Belongs to the glycosyl hydrolase 81 family.</text>
</comment>
<dbReference type="InterPro" id="IPR000421">
    <property type="entry name" value="FA58C"/>
</dbReference>
<dbReference type="InterPro" id="IPR005200">
    <property type="entry name" value="Endo-beta-glucanase"/>
</dbReference>
<feature type="domain" description="F5/8 type C" evidence="10">
    <location>
        <begin position="464"/>
        <end position="595"/>
    </location>
</feature>
<evidence type="ECO:0000256" key="3">
    <source>
        <dbReference type="ARBA" id="ARBA00012780"/>
    </source>
</evidence>
<feature type="region of interest" description="Disordered" evidence="9">
    <location>
        <begin position="770"/>
        <end position="883"/>
    </location>
</feature>
<dbReference type="Pfam" id="PF00754">
    <property type="entry name" value="F5_F8_type_C"/>
    <property type="match status" value="3"/>
</dbReference>
<dbReference type="SUPFAM" id="SSF49785">
    <property type="entry name" value="Galactose-binding domain-like"/>
    <property type="match status" value="4"/>
</dbReference>
<evidence type="ECO:0000256" key="8">
    <source>
        <dbReference type="ARBA" id="ARBA00023326"/>
    </source>
</evidence>
<sequence>MKEACAEILAKGFRCLYDRSLLGCDGAPVGAYYDDSWGGVASREGYGELGCRNADFGNACYNDHHYHFAYYVVSAAILVKLKPEYATNEPFVSFVETLIRDTANPSRDDTYFPTFRAFDWFDLHSWSRGVVPSADGKDQESTSEELNLLYGIKLWGSVMGKPVLRDLGATMLALCALTVREFFLMKSDNIHHPADFVTNHVTGIFFQNKVDYATWFGWRYEYIHGIQMLPLSPALLLSRTTEFCTQEWNNILSRLALPSTDPWSSILLTGTLALVDPADAYSRLMDIDDAFMDDGLTKVWALYWTATAAAGTPSTDPSIPEVNLALERRTEASSEAPTFTSQWAVDGLFATRWSPAEEDVAPWIAVELDGIYQLSHIVVVWLQFYPASYEIQTKGSGDTWVTLATEVGRAGAVKTDLQGSVNWLRLLCHGGSELRVFEFQVYGTLDTATTTTELVETGTSTTTTTPFDGLNLAQGKPVLASSFRSPTEHAYRAVDGMLETHWASALAPEQWIWVDLLGAYDLTSVLVLWGSDFPGQYSIQTAPNGIDWTTAAVETGMAGAVRTTFPEQVTGQWIRILCHSNTGCGSIDELRIFGADPSFLSTTVTTTQPGASASTTPSTSEGATTITTEGSTTSTSAATTGSRPGAVNLALNKPALASTGLFQTRAVDGSLTTQWSSLPGDQTPWLWVDLRGRHDVSEVVISWASEFPAEFRLEAGYSAAHWTPVITAAGQANSEVRVVFNPVNLQFLRVLCMDLGSSSGCSIRELEVFNSGPPETTSTSSTTQSTSAATTGSSSVTVEATTTGTTTTPNSTDSGSENTSTSTMTVTTTLAPNVAERKPIRASSQRSPTEYAARANDGDESTRWASGGGPTDPRPQPCATGKS</sequence>
<keyword evidence="4" id="KW-0378">Hydrolase</keyword>
<evidence type="ECO:0000256" key="5">
    <source>
        <dbReference type="ARBA" id="ARBA00023277"/>
    </source>
</evidence>
<dbReference type="EMBL" id="CAJNJA010005693">
    <property type="protein sequence ID" value="CAE7196444.1"/>
    <property type="molecule type" value="Genomic_DNA"/>
</dbReference>
<dbReference type="GO" id="GO:0071555">
    <property type="term" value="P:cell wall organization"/>
    <property type="evidence" value="ECO:0007669"/>
    <property type="project" value="UniProtKB-KW"/>
</dbReference>
<protein>
    <recommendedName>
        <fullName evidence="3">glucan endo-1,3-beta-D-glucosidase</fullName>
        <ecNumber evidence="3">3.2.1.39</ecNumber>
    </recommendedName>
</protein>